<proteinExistence type="inferred from homology"/>
<keyword evidence="3 13" id="KW-0812">Transmembrane</keyword>
<comment type="catalytic activity">
    <reaction evidence="11 13">
        <text>L-cysteinyl-[protein] + hexadecanoyl-CoA = S-hexadecanoyl-L-cysteinyl-[protein] + CoA</text>
        <dbReference type="Rhea" id="RHEA:36683"/>
        <dbReference type="Rhea" id="RHEA-COMP:10131"/>
        <dbReference type="Rhea" id="RHEA-COMP:11032"/>
        <dbReference type="ChEBI" id="CHEBI:29950"/>
        <dbReference type="ChEBI" id="CHEBI:57287"/>
        <dbReference type="ChEBI" id="CHEBI:57379"/>
        <dbReference type="ChEBI" id="CHEBI:74151"/>
        <dbReference type="EC" id="2.3.1.225"/>
    </reaction>
</comment>
<keyword evidence="13" id="KW-0808">Transferase</keyword>
<feature type="repeat" description="ANK" evidence="12">
    <location>
        <begin position="228"/>
        <end position="260"/>
    </location>
</feature>
<dbReference type="Pfam" id="PF12796">
    <property type="entry name" value="Ank_2"/>
    <property type="match status" value="1"/>
</dbReference>
<keyword evidence="7 13" id="KW-0472">Membrane</keyword>
<reference evidence="16" key="1">
    <citation type="submission" date="2013-12" db="EMBL/GenBank/DDBJ databases">
        <authorList>
            <person name="Genoscope - CEA"/>
        </authorList>
    </citation>
    <scope>NUCLEOTIDE SEQUENCE</scope>
    <source>
        <strain evidence="16">CBS 1993</strain>
    </source>
</reference>
<comment type="subcellular location">
    <subcellularLocation>
        <location evidence="1">Membrane</location>
        <topology evidence="1">Multi-pass membrane protein</topology>
    </subcellularLocation>
</comment>
<dbReference type="PANTHER" id="PTHR24161">
    <property type="entry name" value="ANK_REP_REGION DOMAIN-CONTAINING PROTEIN-RELATED"/>
    <property type="match status" value="1"/>
</dbReference>
<dbReference type="RefSeq" id="XP_022458822.1">
    <property type="nucleotide sequence ID" value="XM_022603081.1"/>
</dbReference>
<dbReference type="EC" id="2.3.1.225" evidence="13"/>
<dbReference type="HOGENOM" id="CLU_012510_1_1_1"/>
<protein>
    <recommendedName>
        <fullName evidence="13">Palmitoyltransferase</fullName>
        <ecNumber evidence="13">2.3.1.225</ecNumber>
    </recommendedName>
</protein>
<dbReference type="InterPro" id="IPR036770">
    <property type="entry name" value="Ankyrin_rpt-contain_sf"/>
</dbReference>
<keyword evidence="8" id="KW-0564">Palmitate</keyword>
<reference evidence="16" key="2">
    <citation type="submission" date="2014-02" db="EMBL/GenBank/DDBJ databases">
        <title>Complete DNA sequence of /Kuraishia capsulata/ illustrates novel genomic features among budding yeasts (/Saccharomycotina/).</title>
        <authorList>
            <person name="Morales L."/>
            <person name="Noel B."/>
            <person name="Porcel B."/>
            <person name="Marcet-Houben M."/>
            <person name="Hullo M-F."/>
            <person name="Sacerdot C."/>
            <person name="Tekaia F."/>
            <person name="Leh-Louis V."/>
            <person name="Despons L."/>
            <person name="Khanna V."/>
            <person name="Aury J-M."/>
            <person name="Barbe V."/>
            <person name="Couloux A."/>
            <person name="Labadie K."/>
            <person name="Pelletier E."/>
            <person name="Souciet J-L."/>
            <person name="Boekhout T."/>
            <person name="Gabaldon T."/>
            <person name="Wincker P."/>
            <person name="Dujon B."/>
        </authorList>
    </citation>
    <scope>NUCLEOTIDE SEQUENCE</scope>
    <source>
        <strain evidence="16">CBS 1993</strain>
    </source>
</reference>
<feature type="domain" description="Palmitoyltransferase DHHC" evidence="15">
    <location>
        <begin position="446"/>
        <end position="577"/>
    </location>
</feature>
<keyword evidence="5 13" id="KW-1133">Transmembrane helix</keyword>
<evidence type="ECO:0000256" key="13">
    <source>
        <dbReference type="RuleBase" id="RU079119"/>
    </source>
</evidence>
<dbReference type="GO" id="GO:0019706">
    <property type="term" value="F:protein-cysteine S-palmitoyltransferase activity"/>
    <property type="evidence" value="ECO:0007669"/>
    <property type="project" value="UniProtKB-EC"/>
</dbReference>
<dbReference type="InterPro" id="IPR001594">
    <property type="entry name" value="Palmitoyltrfase_DHHC"/>
</dbReference>
<keyword evidence="9" id="KW-0449">Lipoprotein</keyword>
<dbReference type="EMBL" id="HG793127">
    <property type="protein sequence ID" value="CDK26825.1"/>
    <property type="molecule type" value="Genomic_DNA"/>
</dbReference>
<dbReference type="GO" id="GO:0016020">
    <property type="term" value="C:membrane"/>
    <property type="evidence" value="ECO:0007669"/>
    <property type="project" value="UniProtKB-SubCell"/>
</dbReference>
<dbReference type="AlphaFoldDB" id="W6MW25"/>
<evidence type="ECO:0000313" key="16">
    <source>
        <dbReference type="EMBL" id="CDK26825.1"/>
    </source>
</evidence>
<keyword evidence="6 12" id="KW-0040">ANK repeat</keyword>
<dbReference type="PROSITE" id="PS50216">
    <property type="entry name" value="DHHC"/>
    <property type="match status" value="1"/>
</dbReference>
<evidence type="ECO:0000256" key="10">
    <source>
        <dbReference type="ARBA" id="ARBA00023315"/>
    </source>
</evidence>
<dbReference type="PROSITE" id="PS50297">
    <property type="entry name" value="ANK_REP_REGION"/>
    <property type="match status" value="2"/>
</dbReference>
<dbReference type="Proteomes" id="UP000019384">
    <property type="component" value="Unassembled WGS sequence"/>
</dbReference>
<dbReference type="STRING" id="1382522.W6MW25"/>
<feature type="transmembrane region" description="Helical" evidence="13">
    <location>
        <begin position="302"/>
        <end position="322"/>
    </location>
</feature>
<evidence type="ECO:0000256" key="7">
    <source>
        <dbReference type="ARBA" id="ARBA00023136"/>
    </source>
</evidence>
<evidence type="ECO:0000256" key="14">
    <source>
        <dbReference type="SAM" id="MobiDB-lite"/>
    </source>
</evidence>
<dbReference type="GeneID" id="34520210"/>
<dbReference type="Pfam" id="PF00023">
    <property type="entry name" value="Ank"/>
    <property type="match status" value="2"/>
</dbReference>
<dbReference type="InterPro" id="IPR002110">
    <property type="entry name" value="Ankyrin_rpt"/>
</dbReference>
<feature type="repeat" description="ANK" evidence="12">
    <location>
        <begin position="195"/>
        <end position="227"/>
    </location>
</feature>
<sequence>MSRENSSEDAELNTLKSVERHSQSDLLSDALSEDVNSASSAMAMKDVSLNEHSGDIQVSDVDTFLKAAQVGDLSTIKELLESERVHVDDHIDDNVTALHWASINNRLSVVKYLVSQGATVDYIGGELNATPLQWACRYGLVYIADYLLVECKADPFLQDLQGFNCLHLAVHSSNVMMVVYLLKFSNISVDTPDPKGRTALHWAAYQGDSLTVEVLLASGASVHALDETAFTPLHWALIRGVKPILFKLIEKGSDVKKKTNEGKDAYAISVDMNCTVKLKQALKENNKDLQGNTIHRWLPKKIALYSVFLISYFTLPVMLSILKFSGDFPVVNLILGLTILTGQQVLLVKVLLPACITESNAFMKSPYLAGLFSASAFWVIITWFFTVLPRTFSDSSVSNLLFLVLAFAVVFCFTKSALMDPGALPPSLSRDQIQRTIRDLIVLRKFDAKHFCIYTSVRLPLRSKFSRVRKRVVARFDHYCPWIYNDVGVRNHKVFLAFVFALWLCLVIFFNLVDELFDDLEQDDSCFMLSENMCKGYNGMPFVFNLIVWCAFQFLWLSFLCVVQSFQIAKGFTSNEAESLHKFGSQSSNMFFSSVPDELDDAKSPTSAAPRQSELTLSSTAVLCVPAFLVGSRLFRVLGIDQFLMTTRDLLTFKKFHTAFDFGVKMNCLDFWLLKNDDEPYSVRNLARLPVAGEANLDGQLVDYYKLWDSPVSPMV</sequence>
<keyword evidence="10 13" id="KW-0012">Acyltransferase</keyword>
<gene>
    <name evidence="16" type="ORF">KUCA_T00002799001</name>
</gene>
<keyword evidence="4" id="KW-0677">Repeat</keyword>
<comment type="domain">
    <text evidence="13">The DHHC domain is required for palmitoyltransferase activity.</text>
</comment>
<dbReference type="PROSITE" id="PS50088">
    <property type="entry name" value="ANK_REPEAT"/>
    <property type="match status" value="3"/>
</dbReference>
<comment type="similarity">
    <text evidence="2">Belongs to the DHHC palmitoyltransferase family. AKR/ZDHHC17 subfamily.</text>
</comment>
<feature type="transmembrane region" description="Helical" evidence="13">
    <location>
        <begin position="400"/>
        <end position="418"/>
    </location>
</feature>
<keyword evidence="17" id="KW-1185">Reference proteome</keyword>
<dbReference type="SMART" id="SM00248">
    <property type="entry name" value="ANK"/>
    <property type="match status" value="5"/>
</dbReference>
<evidence type="ECO:0000256" key="5">
    <source>
        <dbReference type="ARBA" id="ARBA00022989"/>
    </source>
</evidence>
<evidence type="ECO:0000256" key="2">
    <source>
        <dbReference type="ARBA" id="ARBA00010104"/>
    </source>
</evidence>
<feature type="region of interest" description="Disordered" evidence="14">
    <location>
        <begin position="1"/>
        <end position="23"/>
    </location>
</feature>
<dbReference type="SUPFAM" id="SSF48403">
    <property type="entry name" value="Ankyrin repeat"/>
    <property type="match status" value="1"/>
</dbReference>
<dbReference type="OrthoDB" id="6781668at2759"/>
<evidence type="ECO:0000256" key="11">
    <source>
        <dbReference type="ARBA" id="ARBA00048048"/>
    </source>
</evidence>
<evidence type="ECO:0000256" key="9">
    <source>
        <dbReference type="ARBA" id="ARBA00023288"/>
    </source>
</evidence>
<evidence type="ECO:0000313" key="17">
    <source>
        <dbReference type="Proteomes" id="UP000019384"/>
    </source>
</evidence>
<accession>W6MW25</accession>
<feature type="repeat" description="ANK" evidence="12">
    <location>
        <begin position="93"/>
        <end position="125"/>
    </location>
</feature>
<dbReference type="Gene3D" id="1.25.40.20">
    <property type="entry name" value="Ankyrin repeat-containing domain"/>
    <property type="match status" value="1"/>
</dbReference>
<evidence type="ECO:0000256" key="3">
    <source>
        <dbReference type="ARBA" id="ARBA00022692"/>
    </source>
</evidence>
<evidence type="ECO:0000259" key="15">
    <source>
        <dbReference type="Pfam" id="PF01529"/>
    </source>
</evidence>
<evidence type="ECO:0000256" key="8">
    <source>
        <dbReference type="ARBA" id="ARBA00023139"/>
    </source>
</evidence>
<evidence type="ECO:0000256" key="6">
    <source>
        <dbReference type="ARBA" id="ARBA00023043"/>
    </source>
</evidence>
<organism evidence="16 17">
    <name type="scientific">Kuraishia capsulata CBS 1993</name>
    <dbReference type="NCBI Taxonomy" id="1382522"/>
    <lineage>
        <taxon>Eukaryota</taxon>
        <taxon>Fungi</taxon>
        <taxon>Dikarya</taxon>
        <taxon>Ascomycota</taxon>
        <taxon>Saccharomycotina</taxon>
        <taxon>Pichiomycetes</taxon>
        <taxon>Pichiales</taxon>
        <taxon>Pichiaceae</taxon>
        <taxon>Kuraishia</taxon>
    </lineage>
</organism>
<feature type="transmembrane region" description="Helical" evidence="13">
    <location>
        <begin position="334"/>
        <end position="355"/>
    </location>
</feature>
<evidence type="ECO:0000256" key="4">
    <source>
        <dbReference type="ARBA" id="ARBA00022737"/>
    </source>
</evidence>
<feature type="transmembrane region" description="Helical" evidence="13">
    <location>
        <begin position="494"/>
        <end position="513"/>
    </location>
</feature>
<evidence type="ECO:0000256" key="1">
    <source>
        <dbReference type="ARBA" id="ARBA00004141"/>
    </source>
</evidence>
<feature type="transmembrane region" description="Helical" evidence="13">
    <location>
        <begin position="367"/>
        <end position="388"/>
    </location>
</feature>
<name>W6MW25_9ASCO</name>
<evidence type="ECO:0000256" key="12">
    <source>
        <dbReference type="PROSITE-ProRule" id="PRU00023"/>
    </source>
</evidence>
<dbReference type="Pfam" id="PF01529">
    <property type="entry name" value="DHHC"/>
    <property type="match status" value="1"/>
</dbReference>
<dbReference type="PANTHER" id="PTHR24161:SF85">
    <property type="entry name" value="PALMITOYLTRANSFERASE HIP14"/>
    <property type="match status" value="1"/>
</dbReference>
<feature type="transmembrane region" description="Helical" evidence="13">
    <location>
        <begin position="542"/>
        <end position="563"/>
    </location>
</feature>